<dbReference type="Proteomes" id="UP001165405">
    <property type="component" value="Unassembled WGS sequence"/>
</dbReference>
<dbReference type="SUPFAM" id="SSF47413">
    <property type="entry name" value="lambda repressor-like DNA-binding domains"/>
    <property type="match status" value="1"/>
</dbReference>
<dbReference type="RefSeq" id="WP_236088450.1">
    <property type="nucleotide sequence ID" value="NZ_JAKGSG010000022.1"/>
</dbReference>
<feature type="domain" description="HTH lacI-type" evidence="4">
    <location>
        <begin position="18"/>
        <end position="72"/>
    </location>
</feature>
<dbReference type="InterPro" id="IPR028082">
    <property type="entry name" value="Peripla_BP_I"/>
</dbReference>
<reference evidence="5" key="1">
    <citation type="submission" date="2022-01" db="EMBL/GenBank/DDBJ databases">
        <title>Antribacter sp. nov., isolated from Guizhou of China.</title>
        <authorList>
            <person name="Chengliang C."/>
            <person name="Ya Z."/>
        </authorList>
    </citation>
    <scope>NUCLEOTIDE SEQUENCE</scope>
    <source>
        <strain evidence="5">KLBMP 9083</strain>
    </source>
</reference>
<dbReference type="GO" id="GO:0000976">
    <property type="term" value="F:transcription cis-regulatory region binding"/>
    <property type="evidence" value="ECO:0007669"/>
    <property type="project" value="TreeGrafter"/>
</dbReference>
<dbReference type="Pfam" id="PF13377">
    <property type="entry name" value="Peripla_BP_3"/>
    <property type="match status" value="1"/>
</dbReference>
<dbReference type="SMART" id="SM00354">
    <property type="entry name" value="HTH_LACI"/>
    <property type="match status" value="1"/>
</dbReference>
<dbReference type="InterPro" id="IPR010982">
    <property type="entry name" value="Lambda_DNA-bd_dom_sf"/>
</dbReference>
<dbReference type="GO" id="GO:0003700">
    <property type="term" value="F:DNA-binding transcription factor activity"/>
    <property type="evidence" value="ECO:0007669"/>
    <property type="project" value="TreeGrafter"/>
</dbReference>
<protein>
    <submittedName>
        <fullName evidence="5">LacI family transcriptional regulator</fullName>
    </submittedName>
</protein>
<dbReference type="PROSITE" id="PS50932">
    <property type="entry name" value="HTH_LACI_2"/>
    <property type="match status" value="1"/>
</dbReference>
<dbReference type="EMBL" id="JAKGSG010000022">
    <property type="protein sequence ID" value="MCF4120685.1"/>
    <property type="molecule type" value="Genomic_DNA"/>
</dbReference>
<dbReference type="SUPFAM" id="SSF53822">
    <property type="entry name" value="Periplasmic binding protein-like I"/>
    <property type="match status" value="1"/>
</dbReference>
<evidence type="ECO:0000259" key="4">
    <source>
        <dbReference type="PROSITE" id="PS50932"/>
    </source>
</evidence>
<dbReference type="Pfam" id="PF00356">
    <property type="entry name" value="LacI"/>
    <property type="match status" value="1"/>
</dbReference>
<dbReference type="PANTHER" id="PTHR30146:SF155">
    <property type="entry name" value="ALANINE RACEMASE"/>
    <property type="match status" value="1"/>
</dbReference>
<dbReference type="Gene3D" id="1.10.260.40">
    <property type="entry name" value="lambda repressor-like DNA-binding domains"/>
    <property type="match status" value="1"/>
</dbReference>
<dbReference type="InterPro" id="IPR000843">
    <property type="entry name" value="HTH_LacI"/>
</dbReference>
<dbReference type="Gene3D" id="3.40.50.2300">
    <property type="match status" value="2"/>
</dbReference>
<comment type="caution">
    <text evidence="5">The sequence shown here is derived from an EMBL/GenBank/DDBJ whole genome shotgun (WGS) entry which is preliminary data.</text>
</comment>
<keyword evidence="1" id="KW-0805">Transcription regulation</keyword>
<gene>
    <name evidence="5" type="ORF">L1785_06820</name>
</gene>
<evidence type="ECO:0000313" key="5">
    <source>
        <dbReference type="EMBL" id="MCF4120685.1"/>
    </source>
</evidence>
<dbReference type="AlphaFoldDB" id="A0AA41QC17"/>
<keyword evidence="6" id="KW-1185">Reference proteome</keyword>
<keyword evidence="3" id="KW-0804">Transcription</keyword>
<organism evidence="5 6">
    <name type="scientific">Antribacter soli</name>
    <dbReference type="NCBI Taxonomy" id="2910976"/>
    <lineage>
        <taxon>Bacteria</taxon>
        <taxon>Bacillati</taxon>
        <taxon>Actinomycetota</taxon>
        <taxon>Actinomycetes</taxon>
        <taxon>Micrococcales</taxon>
        <taxon>Promicromonosporaceae</taxon>
        <taxon>Antribacter</taxon>
    </lineage>
</organism>
<dbReference type="CDD" id="cd01392">
    <property type="entry name" value="HTH_LacI"/>
    <property type="match status" value="1"/>
</dbReference>
<evidence type="ECO:0000313" key="6">
    <source>
        <dbReference type="Proteomes" id="UP001165405"/>
    </source>
</evidence>
<proteinExistence type="predicted"/>
<evidence type="ECO:0000256" key="3">
    <source>
        <dbReference type="ARBA" id="ARBA00023163"/>
    </source>
</evidence>
<name>A0AA41QC17_9MICO</name>
<dbReference type="InterPro" id="IPR046335">
    <property type="entry name" value="LacI/GalR-like_sensor"/>
</dbReference>
<accession>A0AA41QC17</accession>
<sequence length="357" mass="36456">MRPNDPEHPDGTRAAKRPTIVDVARAAGVSTAVVSYALNGRPGVSPATRARVLRMADELGWRPATAARSLRSGPGAVGIVIVHDGGTGSRVASTLDLVAGAQEALGADGPTLAVHVAGSVDEAARLMDSWWTERRYAGYVVPHTRADDARLTTLRRVPAPTVVVGDVIGPSPTTWRHVVLDDAAAFARVGTFLADLGHARVAMLTGGDALLAPRRRARALGAALAERDVRFQAVSGDTAERAAAAVRPLLVGPDRPTAVVTDDDVAAGVVLDVARRLGLAVPWDLSVLAGTDSAACQLATPSLTAVPYPVRELGRAVGHALLGALAGDLAPGAVPPASGTVSVGNLVVRGSTAPPSA</sequence>
<evidence type="ECO:0000256" key="1">
    <source>
        <dbReference type="ARBA" id="ARBA00023015"/>
    </source>
</evidence>
<evidence type="ECO:0000256" key="2">
    <source>
        <dbReference type="ARBA" id="ARBA00023125"/>
    </source>
</evidence>
<keyword evidence="2" id="KW-0238">DNA-binding</keyword>
<dbReference type="PANTHER" id="PTHR30146">
    <property type="entry name" value="LACI-RELATED TRANSCRIPTIONAL REPRESSOR"/>
    <property type="match status" value="1"/>
</dbReference>